<dbReference type="AlphaFoldDB" id="K0RKL1"/>
<keyword evidence="4" id="KW-1185">Reference proteome</keyword>
<feature type="signal peptide" evidence="2">
    <location>
        <begin position="1"/>
        <end position="16"/>
    </location>
</feature>
<dbReference type="Proteomes" id="UP000266841">
    <property type="component" value="Unassembled WGS sequence"/>
</dbReference>
<feature type="region of interest" description="Disordered" evidence="1">
    <location>
        <begin position="185"/>
        <end position="217"/>
    </location>
</feature>
<evidence type="ECO:0000256" key="2">
    <source>
        <dbReference type="SAM" id="SignalP"/>
    </source>
</evidence>
<keyword evidence="2" id="KW-0732">Signal</keyword>
<accession>K0RKL1</accession>
<organism evidence="3 4">
    <name type="scientific">Thalassiosira oceanica</name>
    <name type="common">Marine diatom</name>
    <dbReference type="NCBI Taxonomy" id="159749"/>
    <lineage>
        <taxon>Eukaryota</taxon>
        <taxon>Sar</taxon>
        <taxon>Stramenopiles</taxon>
        <taxon>Ochrophyta</taxon>
        <taxon>Bacillariophyta</taxon>
        <taxon>Coscinodiscophyceae</taxon>
        <taxon>Thalassiosirophycidae</taxon>
        <taxon>Thalassiosirales</taxon>
        <taxon>Thalassiosiraceae</taxon>
        <taxon>Thalassiosira</taxon>
    </lineage>
</organism>
<feature type="compositionally biased region" description="Pro residues" evidence="1">
    <location>
        <begin position="200"/>
        <end position="212"/>
    </location>
</feature>
<gene>
    <name evidence="3" type="ORF">THAOC_34117</name>
</gene>
<name>K0RKL1_THAOC</name>
<sequence length="234" mass="24114">MKIWPVAFLTTTAVAATGPSSSEQTELLSIASYKLQQTELIGRVGRAVQQARLQSSDDHISQACVNGTETVNADSSYQDALSQIESCPTSTDESTLTIKVDYSSCQPAIGNVQLACTTAGGQIQAIPEMSISCRAMGKTIKANVLNFPTCIGKDCPGDIMADDDVKEVFEAEMAKTLEGEFRNAGMPVSCSGSGSGGGSTPPPPTPYSPTPPTSASSKVSAWAAGALALGGLAL</sequence>
<evidence type="ECO:0008006" key="5">
    <source>
        <dbReference type="Google" id="ProtNLM"/>
    </source>
</evidence>
<protein>
    <recommendedName>
        <fullName evidence="5">SUEL-type lectin domain-containing protein</fullName>
    </recommendedName>
</protein>
<dbReference type="EMBL" id="AGNL01047258">
    <property type="protein sequence ID" value="EJK47182.1"/>
    <property type="molecule type" value="Genomic_DNA"/>
</dbReference>
<proteinExistence type="predicted"/>
<reference evidence="3 4" key="1">
    <citation type="journal article" date="2012" name="Genome Biol.">
        <title>Genome and low-iron response of an oceanic diatom adapted to chronic iron limitation.</title>
        <authorList>
            <person name="Lommer M."/>
            <person name="Specht M."/>
            <person name="Roy A.S."/>
            <person name="Kraemer L."/>
            <person name="Andreson R."/>
            <person name="Gutowska M.A."/>
            <person name="Wolf J."/>
            <person name="Bergner S.V."/>
            <person name="Schilhabel M.B."/>
            <person name="Klostermeier U.C."/>
            <person name="Beiko R.G."/>
            <person name="Rosenstiel P."/>
            <person name="Hippler M."/>
            <person name="Laroche J."/>
        </authorList>
    </citation>
    <scope>NUCLEOTIDE SEQUENCE [LARGE SCALE GENOMIC DNA]</scope>
    <source>
        <strain evidence="3 4">CCMP1005</strain>
    </source>
</reference>
<evidence type="ECO:0000313" key="4">
    <source>
        <dbReference type="Proteomes" id="UP000266841"/>
    </source>
</evidence>
<comment type="caution">
    <text evidence="3">The sequence shown here is derived from an EMBL/GenBank/DDBJ whole genome shotgun (WGS) entry which is preliminary data.</text>
</comment>
<feature type="chain" id="PRO_5003839274" description="SUEL-type lectin domain-containing protein" evidence="2">
    <location>
        <begin position="17"/>
        <end position="234"/>
    </location>
</feature>
<evidence type="ECO:0000313" key="3">
    <source>
        <dbReference type="EMBL" id="EJK47182.1"/>
    </source>
</evidence>
<evidence type="ECO:0000256" key="1">
    <source>
        <dbReference type="SAM" id="MobiDB-lite"/>
    </source>
</evidence>